<name>A0ABP4SIH8_9MICO</name>
<comment type="caution">
    <text evidence="2">The sequence shown here is derived from an EMBL/GenBank/DDBJ whole genome shotgun (WGS) entry which is preliminary data.</text>
</comment>
<evidence type="ECO:0000313" key="2">
    <source>
        <dbReference type="EMBL" id="GAA1672361.1"/>
    </source>
</evidence>
<accession>A0ABP4SIH8</accession>
<dbReference type="InterPro" id="IPR050508">
    <property type="entry name" value="Methyltransf_Superfamily"/>
</dbReference>
<organism evidence="2 3">
    <name type="scientific">Microbacterium lacus</name>
    <dbReference type="NCBI Taxonomy" id="415217"/>
    <lineage>
        <taxon>Bacteria</taxon>
        <taxon>Bacillati</taxon>
        <taxon>Actinomycetota</taxon>
        <taxon>Actinomycetes</taxon>
        <taxon>Micrococcales</taxon>
        <taxon>Microbacteriaceae</taxon>
        <taxon>Microbacterium</taxon>
    </lineage>
</organism>
<evidence type="ECO:0000313" key="3">
    <source>
        <dbReference type="Proteomes" id="UP001500596"/>
    </source>
</evidence>
<keyword evidence="2" id="KW-0808">Transferase</keyword>
<evidence type="ECO:0000259" key="1">
    <source>
        <dbReference type="Pfam" id="PF08241"/>
    </source>
</evidence>
<dbReference type="Proteomes" id="UP001500596">
    <property type="component" value="Unassembled WGS sequence"/>
</dbReference>
<keyword evidence="3" id="KW-1185">Reference proteome</keyword>
<dbReference type="EMBL" id="BAAAPK010000001">
    <property type="protein sequence ID" value="GAA1672361.1"/>
    <property type="molecule type" value="Genomic_DNA"/>
</dbReference>
<reference evidence="3" key="1">
    <citation type="journal article" date="2019" name="Int. J. Syst. Evol. Microbiol.">
        <title>The Global Catalogue of Microorganisms (GCM) 10K type strain sequencing project: providing services to taxonomists for standard genome sequencing and annotation.</title>
        <authorList>
            <consortium name="The Broad Institute Genomics Platform"/>
            <consortium name="The Broad Institute Genome Sequencing Center for Infectious Disease"/>
            <person name="Wu L."/>
            <person name="Ma J."/>
        </authorList>
    </citation>
    <scope>NUCLEOTIDE SEQUENCE [LARGE SCALE GENOMIC DNA]</scope>
    <source>
        <strain evidence="3">JCM 15575</strain>
    </source>
</reference>
<gene>
    <name evidence="2" type="ORF">GCM10009807_15620</name>
</gene>
<dbReference type="Pfam" id="PF08241">
    <property type="entry name" value="Methyltransf_11"/>
    <property type="match status" value="1"/>
</dbReference>
<dbReference type="PANTHER" id="PTHR42912:SF93">
    <property type="entry name" value="N6-ADENOSINE-METHYLTRANSFERASE TMT1A"/>
    <property type="match status" value="1"/>
</dbReference>
<feature type="domain" description="Methyltransferase type 11" evidence="1">
    <location>
        <begin position="40"/>
        <end position="132"/>
    </location>
</feature>
<dbReference type="PANTHER" id="PTHR42912">
    <property type="entry name" value="METHYLTRANSFERASE"/>
    <property type="match status" value="1"/>
</dbReference>
<keyword evidence="2" id="KW-0489">Methyltransferase</keyword>
<dbReference type="GO" id="GO:0008168">
    <property type="term" value="F:methyltransferase activity"/>
    <property type="evidence" value="ECO:0007669"/>
    <property type="project" value="UniProtKB-KW"/>
</dbReference>
<dbReference type="CDD" id="cd02440">
    <property type="entry name" value="AdoMet_MTases"/>
    <property type="match status" value="1"/>
</dbReference>
<dbReference type="SUPFAM" id="SSF53335">
    <property type="entry name" value="S-adenosyl-L-methionine-dependent methyltransferases"/>
    <property type="match status" value="1"/>
</dbReference>
<dbReference type="Gene3D" id="3.40.50.150">
    <property type="entry name" value="Vaccinia Virus protein VP39"/>
    <property type="match status" value="1"/>
</dbReference>
<sequence>MGMGFDGAAIDYDRFMGRYSTLLSAPFADFAGVRAGQRVLDVGCGPGALTGELVARVGASSVAGVDPSASYVASARERFPDVRVETASAGDLPFDDAEFDAALAQLVVHFLADPVHDLREMARVTRPGGIIAACTWDHAGGTSPLSRFWDVLSAHDPDAPREAHLPGTRAGQLSEYLRDAGLDDIVETVLTVHVLHPTFEDWWTPYLRGAGPIGAYIESLDETGRSALERALRAEMPAAPFEISGSAWAARGTVAPSH</sequence>
<dbReference type="InterPro" id="IPR013216">
    <property type="entry name" value="Methyltransf_11"/>
</dbReference>
<proteinExistence type="predicted"/>
<dbReference type="GO" id="GO:0032259">
    <property type="term" value="P:methylation"/>
    <property type="evidence" value="ECO:0007669"/>
    <property type="project" value="UniProtKB-KW"/>
</dbReference>
<protein>
    <submittedName>
        <fullName evidence="2">Class I SAM-dependent methyltransferase</fullName>
    </submittedName>
</protein>
<dbReference type="InterPro" id="IPR029063">
    <property type="entry name" value="SAM-dependent_MTases_sf"/>
</dbReference>